<dbReference type="RefSeq" id="WP_106520776.1">
    <property type="nucleotide sequence ID" value="NZ_PYGD01000001.1"/>
</dbReference>
<comment type="caution">
    <text evidence="6">The sequence shown here is derived from an EMBL/GenBank/DDBJ whole genome shotgun (WGS) entry which is preliminary data.</text>
</comment>
<evidence type="ECO:0000259" key="4">
    <source>
        <dbReference type="Pfam" id="PF02576"/>
    </source>
</evidence>
<dbReference type="CDD" id="cd01734">
    <property type="entry name" value="YlxS_C"/>
    <property type="match status" value="1"/>
</dbReference>
<dbReference type="EMBL" id="PYGD01000001">
    <property type="protein sequence ID" value="PSK94039.1"/>
    <property type="molecule type" value="Genomic_DNA"/>
</dbReference>
<sequence length="152" mass="16930">MENSIIKQITDRLEALIDGSSLFLVDIKIKPTNNIKIYLDGDTGVTIDAVSKINRSLYKQLEESEMFPDGDFSLEVSSAGIDEPLKFFRQYVKNIGRKVEVTLQDDQVRNGVLTAATEAEITLEETIGKKKEVTSTAIPFGDIKKTVVQISF</sequence>
<dbReference type="PANTHER" id="PTHR33867:SF1">
    <property type="entry name" value="RIBOSOME MATURATION FACTOR RIMP"/>
    <property type="match status" value="1"/>
</dbReference>
<keyword evidence="1 3" id="KW-0963">Cytoplasm</keyword>
<evidence type="ECO:0000256" key="2">
    <source>
        <dbReference type="ARBA" id="ARBA00022517"/>
    </source>
</evidence>
<evidence type="ECO:0000313" key="7">
    <source>
        <dbReference type="Proteomes" id="UP000240572"/>
    </source>
</evidence>
<name>A0A2P8D9Z6_9BACT</name>
<dbReference type="OrthoDB" id="9789702at2"/>
<dbReference type="AlphaFoldDB" id="A0A2P8D9Z6"/>
<dbReference type="InterPro" id="IPR028989">
    <property type="entry name" value="RimP_N"/>
</dbReference>
<reference evidence="6 7" key="1">
    <citation type="submission" date="2018-03" db="EMBL/GenBank/DDBJ databases">
        <title>Genomic Encyclopedia of Type Strains, Phase III (KMG-III): the genomes of soil and plant-associated and newly described type strains.</title>
        <authorList>
            <person name="Whitman W."/>
        </authorList>
    </citation>
    <scope>NUCLEOTIDE SEQUENCE [LARGE SCALE GENOMIC DNA]</scope>
    <source>
        <strain evidence="6 7">CGMCC 1.12700</strain>
    </source>
</reference>
<evidence type="ECO:0000259" key="5">
    <source>
        <dbReference type="Pfam" id="PF17384"/>
    </source>
</evidence>
<comment type="similarity">
    <text evidence="3">Belongs to the RimP family.</text>
</comment>
<dbReference type="PANTHER" id="PTHR33867">
    <property type="entry name" value="RIBOSOME MATURATION FACTOR RIMP"/>
    <property type="match status" value="1"/>
</dbReference>
<dbReference type="InterPro" id="IPR003728">
    <property type="entry name" value="Ribosome_maturation_RimP"/>
</dbReference>
<dbReference type="GO" id="GO:0000028">
    <property type="term" value="P:ribosomal small subunit assembly"/>
    <property type="evidence" value="ECO:0007669"/>
    <property type="project" value="TreeGrafter"/>
</dbReference>
<dbReference type="SUPFAM" id="SSF75420">
    <property type="entry name" value="YhbC-like, N-terminal domain"/>
    <property type="match status" value="1"/>
</dbReference>
<comment type="subcellular location">
    <subcellularLocation>
        <location evidence="3">Cytoplasm</location>
    </subcellularLocation>
</comment>
<dbReference type="Proteomes" id="UP000240572">
    <property type="component" value="Unassembled WGS sequence"/>
</dbReference>
<keyword evidence="2 3" id="KW-0690">Ribosome biogenesis</keyword>
<proteinExistence type="inferred from homology"/>
<dbReference type="GO" id="GO:0005829">
    <property type="term" value="C:cytosol"/>
    <property type="evidence" value="ECO:0007669"/>
    <property type="project" value="TreeGrafter"/>
</dbReference>
<dbReference type="InterPro" id="IPR035956">
    <property type="entry name" value="RimP_N_sf"/>
</dbReference>
<dbReference type="GO" id="GO:0006412">
    <property type="term" value="P:translation"/>
    <property type="evidence" value="ECO:0007669"/>
    <property type="project" value="TreeGrafter"/>
</dbReference>
<dbReference type="HAMAP" id="MF_01077">
    <property type="entry name" value="RimP"/>
    <property type="match status" value="1"/>
</dbReference>
<gene>
    <name evidence="3" type="primary">rimP</name>
    <name evidence="6" type="ORF">B0I18_101189</name>
</gene>
<evidence type="ECO:0000256" key="3">
    <source>
        <dbReference type="HAMAP-Rule" id="MF_01077"/>
    </source>
</evidence>
<feature type="domain" description="Ribosome maturation factor RimP C-terminal" evidence="5">
    <location>
        <begin position="89"/>
        <end position="152"/>
    </location>
</feature>
<accession>A0A2P8D9Z6</accession>
<feature type="domain" description="Ribosome maturation factor RimP N-terminal" evidence="4">
    <location>
        <begin position="14"/>
        <end position="82"/>
    </location>
</feature>
<evidence type="ECO:0000313" key="6">
    <source>
        <dbReference type="EMBL" id="PSK94039.1"/>
    </source>
</evidence>
<protein>
    <recommendedName>
        <fullName evidence="3">Ribosome maturation factor RimP</fullName>
    </recommendedName>
</protein>
<dbReference type="Gene3D" id="3.30.300.70">
    <property type="entry name" value="RimP-like superfamily, N-terminal"/>
    <property type="match status" value="1"/>
</dbReference>
<dbReference type="Pfam" id="PF02576">
    <property type="entry name" value="RimP_N"/>
    <property type="match status" value="1"/>
</dbReference>
<dbReference type="InterPro" id="IPR028998">
    <property type="entry name" value="RimP_C"/>
</dbReference>
<dbReference type="Pfam" id="PF17384">
    <property type="entry name" value="DUF150_C"/>
    <property type="match status" value="1"/>
</dbReference>
<organism evidence="6 7">
    <name type="scientific">Taibaiella chishuiensis</name>
    <dbReference type="NCBI Taxonomy" id="1434707"/>
    <lineage>
        <taxon>Bacteria</taxon>
        <taxon>Pseudomonadati</taxon>
        <taxon>Bacteroidota</taxon>
        <taxon>Chitinophagia</taxon>
        <taxon>Chitinophagales</taxon>
        <taxon>Chitinophagaceae</taxon>
        <taxon>Taibaiella</taxon>
    </lineage>
</organism>
<comment type="function">
    <text evidence="3">Required for maturation of 30S ribosomal subunits.</text>
</comment>
<keyword evidence="7" id="KW-1185">Reference proteome</keyword>
<evidence type="ECO:0000256" key="1">
    <source>
        <dbReference type="ARBA" id="ARBA00022490"/>
    </source>
</evidence>